<dbReference type="EMBL" id="BBLT01000004">
    <property type="protein sequence ID" value="GAL85057.1"/>
    <property type="molecule type" value="Genomic_DNA"/>
</dbReference>
<dbReference type="RefSeq" id="WP_052430104.1">
    <property type="nucleotide sequence ID" value="NZ_BBLT01000004.1"/>
</dbReference>
<dbReference type="STRING" id="153721.MYP_2285"/>
<accession>A0A098LF27</accession>
<evidence type="ECO:0000313" key="1">
    <source>
        <dbReference type="EMBL" id="GAL85057.1"/>
    </source>
</evidence>
<organism evidence="1 2">
    <name type="scientific">Sporocytophaga myxococcoides</name>
    <dbReference type="NCBI Taxonomy" id="153721"/>
    <lineage>
        <taxon>Bacteria</taxon>
        <taxon>Pseudomonadati</taxon>
        <taxon>Bacteroidota</taxon>
        <taxon>Cytophagia</taxon>
        <taxon>Cytophagales</taxon>
        <taxon>Cytophagaceae</taxon>
        <taxon>Sporocytophaga</taxon>
    </lineage>
</organism>
<keyword evidence="2" id="KW-1185">Reference proteome</keyword>
<name>A0A098LF27_9BACT</name>
<protein>
    <submittedName>
        <fullName evidence="1">Uncharacterized protein</fullName>
    </submittedName>
</protein>
<sequence length="262" mass="28902">MKNKRTTVIAAFIGLSLFAIIVPAFKNVQDPKVADGGSKTVTKKTEGKNACDVSNGRAALLSQKTKSSQYDLGKLLAKKELMVVNREVTASPDKKYSAVKISEKDGEGVVWIKGVTFSKGIIELDLKGKDVLQKSFIGVAFHGADNKTFDGIYFRPFNFKATDSIRHIHAVQYISHPDFPWKKLRDEKNGQYEKAVAPEPDPNNWFHTRIEVGDKEVKVFVNNATKPSLVVNKLNNRKSGMIGLWTGEGSGGEFANLSITNN</sequence>
<dbReference type="Proteomes" id="UP000030185">
    <property type="component" value="Unassembled WGS sequence"/>
</dbReference>
<proteinExistence type="predicted"/>
<evidence type="ECO:0000313" key="2">
    <source>
        <dbReference type="Proteomes" id="UP000030185"/>
    </source>
</evidence>
<reference evidence="1 2" key="1">
    <citation type="submission" date="2014-09" db="EMBL/GenBank/DDBJ databases">
        <title>Sporocytophaga myxococcoides PG-01 genome sequencing.</title>
        <authorList>
            <person name="Liu L."/>
            <person name="Gao P.J."/>
            <person name="Chen G.J."/>
            <person name="Wang L.S."/>
        </authorList>
    </citation>
    <scope>NUCLEOTIDE SEQUENCE [LARGE SCALE GENOMIC DNA]</scope>
    <source>
        <strain evidence="1 2">PG-01</strain>
    </source>
</reference>
<dbReference type="OrthoDB" id="118532at2"/>
<dbReference type="Gene3D" id="2.60.120.560">
    <property type="entry name" value="Exo-inulinase, domain 1"/>
    <property type="match status" value="1"/>
</dbReference>
<dbReference type="AlphaFoldDB" id="A0A098LF27"/>
<dbReference type="eggNOG" id="ENOG5030BG5">
    <property type="taxonomic scope" value="Bacteria"/>
</dbReference>
<comment type="caution">
    <text evidence="1">The sequence shown here is derived from an EMBL/GenBank/DDBJ whole genome shotgun (WGS) entry which is preliminary data.</text>
</comment>
<gene>
    <name evidence="1" type="ORF">MYP_2285</name>
</gene>